<name>A0A7W4UPY2_9MICO</name>
<protein>
    <submittedName>
        <fullName evidence="1">ATP/maltotriose-dependent transcriptional regulator MalT</fullName>
    </submittedName>
</protein>
<keyword evidence="2" id="KW-1185">Reference proteome</keyword>
<gene>
    <name evidence="1" type="ORF">FHX72_002625</name>
</gene>
<accession>A0A7W4UPY2</accession>
<reference evidence="1 2" key="1">
    <citation type="submission" date="2020-08" db="EMBL/GenBank/DDBJ databases">
        <title>Sequencing the genomes of 1000 actinobacteria strains.</title>
        <authorList>
            <person name="Klenk H.-P."/>
        </authorList>
    </citation>
    <scope>NUCLEOTIDE SEQUENCE [LARGE SCALE GENOMIC DNA]</scope>
    <source>
        <strain evidence="1 2">DSM 20419</strain>
    </source>
</reference>
<proteinExistence type="predicted"/>
<dbReference type="Proteomes" id="UP000545286">
    <property type="component" value="Unassembled WGS sequence"/>
</dbReference>
<dbReference type="RefSeq" id="WP_183625591.1">
    <property type="nucleotide sequence ID" value="NZ_JACHWJ010000004.1"/>
</dbReference>
<organism evidence="1 2">
    <name type="scientific">Pseudoclavibacter helvolus</name>
    <dbReference type="NCBI Taxonomy" id="255205"/>
    <lineage>
        <taxon>Bacteria</taxon>
        <taxon>Bacillati</taxon>
        <taxon>Actinomycetota</taxon>
        <taxon>Actinomycetes</taxon>
        <taxon>Micrococcales</taxon>
        <taxon>Microbacteriaceae</taxon>
        <taxon>Pseudoclavibacter</taxon>
    </lineage>
</organism>
<dbReference type="AlphaFoldDB" id="A0A7W4UPY2"/>
<dbReference type="EMBL" id="JACHWJ010000004">
    <property type="protein sequence ID" value="MBB2958479.1"/>
    <property type="molecule type" value="Genomic_DNA"/>
</dbReference>
<sequence>MTHTAPIPLPVVVDAELVVSASKDAGASLTEARSVTERIHQALAADDWQAVTSLIGENWSSLLRSSRETVRAAVNALPDAVLDAQPRWATAREFLNYSPQGGGFRPVKFETHEGSSALTGELLDALAQLTSRAASERSHGRFRQAADAAREAIAREGGAPSDAVAEFRLVLADLRVQWAISLLLAGATREAAVQFEATFDDAITFDNSRTATEAAGSLAFIHSLNGDLQAARAWLARQPIDAETGGAAADVATDQVTAMGALAAANIAIDELDEDAARAALTVDPGDEVAPEQWALRLYVVSRAEVFFGDAYAQLIRNRAAVQARGPYLSASGLNAWALHYSASAILLAVNDV</sequence>
<evidence type="ECO:0000313" key="1">
    <source>
        <dbReference type="EMBL" id="MBB2958479.1"/>
    </source>
</evidence>
<evidence type="ECO:0000313" key="2">
    <source>
        <dbReference type="Proteomes" id="UP000545286"/>
    </source>
</evidence>
<comment type="caution">
    <text evidence="1">The sequence shown here is derived from an EMBL/GenBank/DDBJ whole genome shotgun (WGS) entry which is preliminary data.</text>
</comment>